<feature type="domain" description="WW" evidence="4">
    <location>
        <begin position="63"/>
        <end position="97"/>
    </location>
</feature>
<evidence type="ECO:0000259" key="3">
    <source>
        <dbReference type="PROSITE" id="PS50003"/>
    </source>
</evidence>
<dbReference type="PROSITE" id="PS01159">
    <property type="entry name" value="WW_DOMAIN_1"/>
    <property type="match status" value="2"/>
</dbReference>
<dbReference type="InterPro" id="IPR001849">
    <property type="entry name" value="PH_domain"/>
</dbReference>
<dbReference type="GO" id="GO:0007165">
    <property type="term" value="P:signal transduction"/>
    <property type="evidence" value="ECO:0007669"/>
    <property type="project" value="InterPro"/>
</dbReference>
<evidence type="ECO:0000313" key="6">
    <source>
        <dbReference type="EMBL" id="CAH2302914.1"/>
    </source>
</evidence>
<dbReference type="FunFam" id="1.10.555.10:FF:000003">
    <property type="entry name" value="Putative rho GTPase-activating protein 12"/>
    <property type="match status" value="1"/>
</dbReference>
<dbReference type="SUPFAM" id="SSF50729">
    <property type="entry name" value="PH domain-like"/>
    <property type="match status" value="1"/>
</dbReference>
<name>A0AAD1SJT0_PELCU</name>
<dbReference type="Pfam" id="PF00620">
    <property type="entry name" value="RhoGAP"/>
    <property type="match status" value="1"/>
</dbReference>
<dbReference type="InterPro" id="IPR050729">
    <property type="entry name" value="Rho-GAP"/>
</dbReference>
<feature type="domain" description="WW" evidence="4">
    <location>
        <begin position="230"/>
        <end position="257"/>
    </location>
</feature>
<evidence type="ECO:0000259" key="4">
    <source>
        <dbReference type="PROSITE" id="PS50020"/>
    </source>
</evidence>
<feature type="compositionally biased region" description="Low complexity" evidence="2">
    <location>
        <begin position="105"/>
        <end position="116"/>
    </location>
</feature>
<dbReference type="PANTHER" id="PTHR23176:SF104">
    <property type="entry name" value="RHO GTPASE-ACTIVATING PROTEIN 27"/>
    <property type="match status" value="1"/>
</dbReference>
<feature type="region of interest" description="Disordered" evidence="2">
    <location>
        <begin position="50"/>
        <end position="72"/>
    </location>
</feature>
<dbReference type="InterPro" id="IPR001202">
    <property type="entry name" value="WW_dom"/>
</dbReference>
<dbReference type="SUPFAM" id="SSF51045">
    <property type="entry name" value="WW domain"/>
    <property type="match status" value="2"/>
</dbReference>
<feature type="domain" description="WW" evidence="4">
    <location>
        <begin position="115"/>
        <end position="149"/>
    </location>
</feature>
<dbReference type="SMART" id="SM00233">
    <property type="entry name" value="PH"/>
    <property type="match status" value="1"/>
</dbReference>
<dbReference type="InterPro" id="IPR036020">
    <property type="entry name" value="WW_dom_sf"/>
</dbReference>
<dbReference type="Pfam" id="PF00169">
    <property type="entry name" value="PH"/>
    <property type="match status" value="1"/>
</dbReference>
<keyword evidence="1" id="KW-0343">GTPase activation</keyword>
<dbReference type="CDD" id="cd00201">
    <property type="entry name" value="WW"/>
    <property type="match status" value="2"/>
</dbReference>
<dbReference type="PANTHER" id="PTHR23176">
    <property type="entry name" value="RHO/RAC/CDC GTPASE-ACTIVATING PROTEIN"/>
    <property type="match status" value="1"/>
</dbReference>
<evidence type="ECO:0000256" key="1">
    <source>
        <dbReference type="ARBA" id="ARBA00022468"/>
    </source>
</evidence>
<reference evidence="6" key="1">
    <citation type="submission" date="2022-03" db="EMBL/GenBank/DDBJ databases">
        <authorList>
            <person name="Alioto T."/>
            <person name="Alioto T."/>
            <person name="Gomez Garrido J."/>
        </authorList>
    </citation>
    <scope>NUCLEOTIDE SEQUENCE</scope>
</reference>
<dbReference type="InterPro" id="IPR000198">
    <property type="entry name" value="RhoGAP_dom"/>
</dbReference>
<keyword evidence="7" id="KW-1185">Reference proteome</keyword>
<feature type="region of interest" description="Disordered" evidence="2">
    <location>
        <begin position="89"/>
        <end position="120"/>
    </location>
</feature>
<dbReference type="AlphaFoldDB" id="A0AAD1SJT0"/>
<accession>A0AAD1SJT0</accession>
<dbReference type="SMART" id="SM00456">
    <property type="entry name" value="WW"/>
    <property type="match status" value="3"/>
</dbReference>
<dbReference type="CDD" id="cd13233">
    <property type="entry name" value="PH_ARHGAP9-like"/>
    <property type="match status" value="1"/>
</dbReference>
<dbReference type="PROSITE" id="PS50020">
    <property type="entry name" value="WW_DOMAIN_2"/>
    <property type="match status" value="3"/>
</dbReference>
<protein>
    <submittedName>
        <fullName evidence="6">Rho GTPase-activating 27 isoform X1</fullName>
    </submittedName>
</protein>
<evidence type="ECO:0000313" key="7">
    <source>
        <dbReference type="Proteomes" id="UP001295444"/>
    </source>
</evidence>
<dbReference type="SMART" id="SM00324">
    <property type="entry name" value="RhoGAP"/>
    <property type="match status" value="1"/>
</dbReference>
<dbReference type="Gene3D" id="2.30.29.30">
    <property type="entry name" value="Pleckstrin-homology domain (PH domain)/Phosphotyrosine-binding domain (PTB)"/>
    <property type="match status" value="1"/>
</dbReference>
<organism evidence="6 7">
    <name type="scientific">Pelobates cultripes</name>
    <name type="common">Western spadefoot toad</name>
    <dbReference type="NCBI Taxonomy" id="61616"/>
    <lineage>
        <taxon>Eukaryota</taxon>
        <taxon>Metazoa</taxon>
        <taxon>Chordata</taxon>
        <taxon>Craniata</taxon>
        <taxon>Vertebrata</taxon>
        <taxon>Euteleostomi</taxon>
        <taxon>Amphibia</taxon>
        <taxon>Batrachia</taxon>
        <taxon>Anura</taxon>
        <taxon>Pelobatoidea</taxon>
        <taxon>Pelobatidae</taxon>
        <taxon>Pelobates</taxon>
    </lineage>
</organism>
<dbReference type="SUPFAM" id="SSF48350">
    <property type="entry name" value="GTPase activation domain, GAP"/>
    <property type="match status" value="1"/>
</dbReference>
<dbReference type="GO" id="GO:0005096">
    <property type="term" value="F:GTPase activator activity"/>
    <property type="evidence" value="ECO:0007669"/>
    <property type="project" value="UniProtKB-KW"/>
</dbReference>
<dbReference type="CDD" id="cd04403">
    <property type="entry name" value="RhoGAP_ARHGAP27_15_12_9"/>
    <property type="match status" value="1"/>
</dbReference>
<sequence length="707" mass="81159">MLNKVHSGHWYPYQLPGLPQLGYNTCDLAVNEEEEPANVYANLEQFRKDNVRDRLPSQQHSSTSTLDDWETHTDQDSGNIFYYNSSTGETTWDSPFDQPEDQINSPVSPVSLSPQPEDSDWEKHFDEANQKFYFYNSVTGVTSWDPPMEELHLQSGQSVFGYGSMDRRPPTPETDYPDLPEADYDDDYPPLYNAIPPNKHSSEEQLKGWSFQINKEGKKIYKNNFNNETWLQSQDMNGKIYFYTPDGSSSQWHLPELIPPDYDRSYSESDQDNNIFLSLPPTLSAYSYQKDTDVFMPGHKRSDSDNNFLTPGSQQTKSLIKAGVLQKAKVLENGKRVRKNWSSSWTVLEGGVLTFFKDGKNSSSNSLKQSSLTVPEYTVNLQGASIIWATKEKSSKKNVLELKTLDGSQYLIHHDSESITKDWYISISNSIGKSVHTSTEKATDSDAESPRLFGSSERLGFKDEKDKKALGQYNTTSSSDSDRNVRNKLKKLLQRRPTLQSLRDKGYIKDQVFGCPLHHLCERERTDVPLFVTKCIQAVEKRGLDIDGLYRVSGNLAIIQKLRYKVDHDENFNLDDGRWEDVHVITGALKLFFRELPEPLFPFTHFDSFVEAIKMSDQIQKIRRIKELVQSLPPANLETMRVLFKHLCSVIEYRESNRMSVQSISIVFGPTLLRPETENGYIAMYMVFQNQIVEHILNQYKNIFNIS</sequence>
<dbReference type="PROSITE" id="PS50238">
    <property type="entry name" value="RHOGAP"/>
    <property type="match status" value="1"/>
</dbReference>
<dbReference type="InterPro" id="IPR011993">
    <property type="entry name" value="PH-like_dom_sf"/>
</dbReference>
<dbReference type="Gene3D" id="1.10.555.10">
    <property type="entry name" value="Rho GTPase activation protein"/>
    <property type="match status" value="1"/>
</dbReference>
<feature type="domain" description="PH" evidence="3">
    <location>
        <begin position="318"/>
        <end position="432"/>
    </location>
</feature>
<dbReference type="GO" id="GO:0005737">
    <property type="term" value="C:cytoplasm"/>
    <property type="evidence" value="ECO:0007669"/>
    <property type="project" value="TreeGrafter"/>
</dbReference>
<evidence type="ECO:0000256" key="2">
    <source>
        <dbReference type="SAM" id="MobiDB-lite"/>
    </source>
</evidence>
<gene>
    <name evidence="6" type="ORF">PECUL_23A016835</name>
</gene>
<dbReference type="Proteomes" id="UP001295444">
    <property type="component" value="Chromosome 06"/>
</dbReference>
<dbReference type="InterPro" id="IPR008936">
    <property type="entry name" value="Rho_GTPase_activation_prot"/>
</dbReference>
<feature type="compositionally biased region" description="Polar residues" evidence="2">
    <location>
        <begin position="56"/>
        <end position="66"/>
    </location>
</feature>
<proteinExistence type="predicted"/>
<dbReference type="PROSITE" id="PS50003">
    <property type="entry name" value="PH_DOMAIN"/>
    <property type="match status" value="1"/>
</dbReference>
<dbReference type="Gene3D" id="2.20.70.10">
    <property type="match status" value="2"/>
</dbReference>
<dbReference type="Pfam" id="PF00397">
    <property type="entry name" value="WW"/>
    <property type="match status" value="2"/>
</dbReference>
<evidence type="ECO:0000259" key="5">
    <source>
        <dbReference type="PROSITE" id="PS50238"/>
    </source>
</evidence>
<dbReference type="EMBL" id="OW240917">
    <property type="protein sequence ID" value="CAH2302914.1"/>
    <property type="molecule type" value="Genomic_DNA"/>
</dbReference>
<feature type="domain" description="Rho-GAP" evidence="5">
    <location>
        <begin position="515"/>
        <end position="704"/>
    </location>
</feature>